<name>A0A5M3YRP9_ASPTE</name>
<feature type="region of interest" description="Disordered" evidence="1">
    <location>
        <begin position="188"/>
        <end position="266"/>
    </location>
</feature>
<keyword evidence="2" id="KW-0808">Transferase</keyword>
<feature type="region of interest" description="Disordered" evidence="1">
    <location>
        <begin position="346"/>
        <end position="366"/>
    </location>
</feature>
<protein>
    <submittedName>
        <fullName evidence="2">Uracil phosphoribosyltransferase</fullName>
    </submittedName>
</protein>
<evidence type="ECO:0000313" key="3">
    <source>
        <dbReference type="Proteomes" id="UP000452235"/>
    </source>
</evidence>
<feature type="region of interest" description="Disordered" evidence="1">
    <location>
        <begin position="458"/>
        <end position="477"/>
    </location>
</feature>
<keyword evidence="3" id="KW-1185">Reference proteome</keyword>
<organism evidence="2 3">
    <name type="scientific">Aspergillus terreus</name>
    <dbReference type="NCBI Taxonomy" id="33178"/>
    <lineage>
        <taxon>Eukaryota</taxon>
        <taxon>Fungi</taxon>
        <taxon>Dikarya</taxon>
        <taxon>Ascomycota</taxon>
        <taxon>Pezizomycotina</taxon>
        <taxon>Eurotiomycetes</taxon>
        <taxon>Eurotiomycetidae</taxon>
        <taxon>Eurotiales</taxon>
        <taxon>Aspergillaceae</taxon>
        <taxon>Aspergillus</taxon>
        <taxon>Aspergillus subgen. Circumdati</taxon>
    </lineage>
</organism>
<evidence type="ECO:0000313" key="2">
    <source>
        <dbReference type="EMBL" id="GFF15690.1"/>
    </source>
</evidence>
<keyword evidence="2" id="KW-0328">Glycosyltransferase</keyword>
<feature type="region of interest" description="Disordered" evidence="1">
    <location>
        <begin position="489"/>
        <end position="545"/>
    </location>
</feature>
<feature type="compositionally biased region" description="Basic and acidic residues" evidence="1">
    <location>
        <begin position="45"/>
        <end position="61"/>
    </location>
</feature>
<dbReference type="GO" id="GO:0016757">
    <property type="term" value="F:glycosyltransferase activity"/>
    <property type="evidence" value="ECO:0007669"/>
    <property type="project" value="UniProtKB-KW"/>
</dbReference>
<comment type="caution">
    <text evidence="2">The sequence shown here is derived from an EMBL/GenBank/DDBJ whole genome shotgun (WGS) entry which is preliminary data.</text>
</comment>
<accession>A0A5M3YRP9</accession>
<gene>
    <name evidence="2" type="ORF">ATEIFO6365_0004080900</name>
</gene>
<feature type="compositionally biased region" description="Acidic residues" evidence="1">
    <location>
        <begin position="509"/>
        <end position="533"/>
    </location>
</feature>
<dbReference type="EMBL" id="BLJY01000004">
    <property type="protein sequence ID" value="GFF15690.1"/>
    <property type="molecule type" value="Genomic_DNA"/>
</dbReference>
<feature type="compositionally biased region" description="Low complexity" evidence="1">
    <location>
        <begin position="462"/>
        <end position="477"/>
    </location>
</feature>
<feature type="compositionally biased region" description="Polar residues" evidence="1">
    <location>
        <begin position="353"/>
        <end position="366"/>
    </location>
</feature>
<feature type="region of interest" description="Disordered" evidence="1">
    <location>
        <begin position="21"/>
        <end position="111"/>
    </location>
</feature>
<reference evidence="2 3" key="1">
    <citation type="submission" date="2020-01" db="EMBL/GenBank/DDBJ databases">
        <title>Aspergillus terreus IFO 6365 whole genome shotgun sequence.</title>
        <authorList>
            <person name="Kanamasa S."/>
            <person name="Takahashi H."/>
        </authorList>
    </citation>
    <scope>NUCLEOTIDE SEQUENCE [LARGE SCALE GENOMIC DNA]</scope>
    <source>
        <strain evidence="2 3">IFO 6365</strain>
    </source>
</reference>
<proteinExistence type="predicted"/>
<dbReference type="AlphaFoldDB" id="A0A5M3YRP9"/>
<dbReference type="OrthoDB" id="5404004at2759"/>
<feature type="compositionally biased region" description="Basic and acidic residues" evidence="1">
    <location>
        <begin position="201"/>
        <end position="213"/>
    </location>
</feature>
<sequence length="612" mass="67375">MYHNLEPLPKKRMQMARGIFLGKSRAQRDPDAISTPVLKFTDALPRSDLRDLKPEQNDSRPPHQSQWNFQRPRPSDGRQPNKKPQSPSSGFDFRINVPPPEAVSSPTPTDLGVDEHMIGIALGSPRMVGAHHMMSQMQEKVLSTAVDPAKPAPIQRKPSKWKKIGGFFKAKSAMTSGAASQPFYQVQSGGKWPLQGSSHSLDYKPRSEPEPTEPKPISNTEVWPCLVTEPEPKPDKSDQQTTPVVHPPKVESLKSAPPRKNGEGPMLQIDIPDVQMERYSVMFGGLLSRRSKTLDDITTETSTLADLPPPRRRATSPRPKTPSFTLFPATQITKASKVLGTPNIPQGPGPFHRSQTSLVEASSRDLSNNEQDHIFLMVHSPSLKSPSSHKTHNSVSSFLSSTSSLVETDEKQLLQIKSVKSYVDPTEEPQWEIINKSPSSQTGDLKQKLAQSLTINTRELPSESASSGSASSSPILSPLNSVTEKLISPAGSKPVVSPADSTRMPPSEVVDDDDDKEDEEDDDHDDDHDDLDATEPINAGSISPLPRVEVSIARSVSVSKGKKQMIVPIRPRADRLSPDERLINRAAKTPQVMDAQYRHRHGNSQELRIESV</sequence>
<dbReference type="Proteomes" id="UP000452235">
    <property type="component" value="Unassembled WGS sequence"/>
</dbReference>
<dbReference type="VEuPathDB" id="FungiDB:ATEG_04813"/>
<feature type="region of interest" description="Disordered" evidence="1">
    <location>
        <begin position="298"/>
        <end position="325"/>
    </location>
</feature>
<evidence type="ECO:0000256" key="1">
    <source>
        <dbReference type="SAM" id="MobiDB-lite"/>
    </source>
</evidence>